<organism evidence="7 8">
    <name type="scientific">Periconia digitata</name>
    <dbReference type="NCBI Taxonomy" id="1303443"/>
    <lineage>
        <taxon>Eukaryota</taxon>
        <taxon>Fungi</taxon>
        <taxon>Dikarya</taxon>
        <taxon>Ascomycota</taxon>
        <taxon>Pezizomycotina</taxon>
        <taxon>Dothideomycetes</taxon>
        <taxon>Pleosporomycetidae</taxon>
        <taxon>Pleosporales</taxon>
        <taxon>Massarineae</taxon>
        <taxon>Periconiaceae</taxon>
        <taxon>Periconia</taxon>
    </lineage>
</organism>
<evidence type="ECO:0000256" key="6">
    <source>
        <dbReference type="RuleBase" id="RU363053"/>
    </source>
</evidence>
<keyword evidence="4 6" id="KW-1133">Transmembrane helix</keyword>
<protein>
    <submittedName>
        <fullName evidence="7">Uncharacterized protein</fullName>
    </submittedName>
</protein>
<keyword evidence="8" id="KW-1185">Reference proteome</keyword>
<feature type="transmembrane region" description="Helical" evidence="6">
    <location>
        <begin position="138"/>
        <end position="160"/>
    </location>
</feature>
<comment type="caution">
    <text evidence="7">The sequence shown here is derived from an EMBL/GenBank/DDBJ whole genome shotgun (WGS) entry which is preliminary data.</text>
</comment>
<evidence type="ECO:0000256" key="2">
    <source>
        <dbReference type="ARBA" id="ARBA00006824"/>
    </source>
</evidence>
<keyword evidence="3 6" id="KW-0812">Transmembrane</keyword>
<feature type="transmembrane region" description="Helical" evidence="6">
    <location>
        <begin position="166"/>
        <end position="184"/>
    </location>
</feature>
<dbReference type="PANTHER" id="PTHR11266:SF80">
    <property type="entry name" value="PEROXISOMAL MEMBRANE PROTEIN 2"/>
    <property type="match status" value="1"/>
</dbReference>
<comment type="subcellular location">
    <subcellularLocation>
        <location evidence="1">Membrane</location>
        <topology evidence="1">Multi-pass membrane protein</topology>
    </subcellularLocation>
</comment>
<evidence type="ECO:0000313" key="7">
    <source>
        <dbReference type="EMBL" id="CAI6339145.1"/>
    </source>
</evidence>
<evidence type="ECO:0000313" key="8">
    <source>
        <dbReference type="Proteomes" id="UP001152607"/>
    </source>
</evidence>
<keyword evidence="5 6" id="KW-0472">Membrane</keyword>
<dbReference type="AlphaFoldDB" id="A0A9W4UND5"/>
<dbReference type="PANTHER" id="PTHR11266">
    <property type="entry name" value="PEROXISOMAL MEMBRANE PROTEIN 2, PXMP2 MPV17"/>
    <property type="match status" value="1"/>
</dbReference>
<name>A0A9W4UND5_9PLEO</name>
<dbReference type="EMBL" id="CAOQHR010000009">
    <property type="protein sequence ID" value="CAI6339145.1"/>
    <property type="molecule type" value="Genomic_DNA"/>
</dbReference>
<dbReference type="Pfam" id="PF04117">
    <property type="entry name" value="Mpv17_PMP22"/>
    <property type="match status" value="1"/>
</dbReference>
<dbReference type="OrthoDB" id="10267969at2759"/>
<gene>
    <name evidence="7" type="ORF">PDIGIT_LOCUS12292</name>
</gene>
<proteinExistence type="inferred from homology"/>
<dbReference type="GO" id="GO:0005778">
    <property type="term" value="C:peroxisomal membrane"/>
    <property type="evidence" value="ECO:0007669"/>
    <property type="project" value="TreeGrafter"/>
</dbReference>
<comment type="similarity">
    <text evidence="2 6">Belongs to the peroxisomal membrane protein PXMP2/4 family.</text>
</comment>
<feature type="transmembrane region" description="Helical" evidence="6">
    <location>
        <begin position="99"/>
        <end position="117"/>
    </location>
</feature>
<sequence length="185" mass="20222">MSAMISQTLQGAVLSATSNVLAQAIAAYKNDTTFSLDPSPILKFALFSIISSPPNILWQSFLEDILPTNVRVAPSEKKKNATQRSTLNIFLKFLLDQTFGALFNNLMFLAFMGYTLHLSSGSSASAYEAVLAYIKTNLVPMAIDGYKFWPAVSLASFLWVPVDKRVVFGCAAGMIWGIYLGLLYG</sequence>
<dbReference type="InterPro" id="IPR007248">
    <property type="entry name" value="Mpv17_PMP22"/>
</dbReference>
<evidence type="ECO:0000256" key="3">
    <source>
        <dbReference type="ARBA" id="ARBA00022692"/>
    </source>
</evidence>
<evidence type="ECO:0000256" key="5">
    <source>
        <dbReference type="ARBA" id="ARBA00023136"/>
    </source>
</evidence>
<evidence type="ECO:0000256" key="4">
    <source>
        <dbReference type="ARBA" id="ARBA00022989"/>
    </source>
</evidence>
<reference evidence="7" key="1">
    <citation type="submission" date="2023-01" db="EMBL/GenBank/DDBJ databases">
        <authorList>
            <person name="Van Ghelder C."/>
            <person name="Rancurel C."/>
        </authorList>
    </citation>
    <scope>NUCLEOTIDE SEQUENCE</scope>
    <source>
        <strain evidence="7">CNCM I-4278</strain>
    </source>
</reference>
<accession>A0A9W4UND5</accession>
<evidence type="ECO:0000256" key="1">
    <source>
        <dbReference type="ARBA" id="ARBA00004141"/>
    </source>
</evidence>
<dbReference type="Proteomes" id="UP001152607">
    <property type="component" value="Unassembled WGS sequence"/>
</dbReference>